<keyword evidence="3" id="KW-1185">Reference proteome</keyword>
<reference evidence="2 3" key="1">
    <citation type="journal article" date="2014" name="Proc. Natl. Acad. Sci. U.S.A.">
        <title>Trajectory and genomic determinants of fungal-pathogen speciation and host adaptation.</title>
        <authorList>
            <person name="Hu X."/>
            <person name="Xiao G."/>
            <person name="Zheng P."/>
            <person name="Shang Y."/>
            <person name="Su Y."/>
            <person name="Zhang X."/>
            <person name="Liu X."/>
            <person name="Zhan S."/>
            <person name="St Leger R.J."/>
            <person name="Wang C."/>
        </authorList>
    </citation>
    <scope>NUCLEOTIDE SEQUENCE [LARGE SCALE GENOMIC DNA]</scope>
    <source>
        <strain evidence="2 3">ARSEF 549</strain>
    </source>
</reference>
<dbReference type="EMBL" id="AZNF01000020">
    <property type="protein sequence ID" value="KID60225.1"/>
    <property type="molecule type" value="Genomic_DNA"/>
</dbReference>
<sequence length="269" mass="28689">MATSSSMSMGPVPSVHRHLTNADLDLASLTATGLPRIHKNLKVPDGHLDALTTIIKNYDMVGKVAVHLLHSHEPLGKGEIKLENKLETAPGKWMRPVSADSLDPASLHGLAFKIDHSDDENTAFNLVPYEFVKGQSPVKGDGIALECMAELAKYIVQKGLVDVLALQFIDGDDLSAGPTAEVEVEGLGTITLPQSMQKIGSLVPVSWPGPIVDPASQLSTPPAGQHWNEATKPDGTKTHKVHVDNVDNVDNEGGVLKILADQGTINLAY</sequence>
<proteinExistence type="predicted"/>
<evidence type="ECO:0000313" key="1">
    <source>
        <dbReference type="EMBL" id="KID60225.1"/>
    </source>
</evidence>
<dbReference type="Proteomes" id="UP000031186">
    <property type="component" value="Unassembled WGS sequence"/>
</dbReference>
<dbReference type="VEuPathDB" id="FungiDB:MAN_10042"/>
<dbReference type="HOGENOM" id="CLU_088680_0_0_1"/>
<dbReference type="VEuPathDB" id="FungiDB:MAN_10095"/>
<name>A0A0B4EPV6_METAF</name>
<evidence type="ECO:0000313" key="3">
    <source>
        <dbReference type="Proteomes" id="UP000031186"/>
    </source>
</evidence>
<dbReference type="AlphaFoldDB" id="A0A0B4EPV6"/>
<accession>A0A0B4EPV6</accession>
<gene>
    <name evidence="1" type="ORF">MAN_10042</name>
    <name evidence="2" type="ORF">MAN_10095</name>
</gene>
<protein>
    <submittedName>
        <fullName evidence="2">Uncharacterized protein</fullName>
    </submittedName>
</protein>
<dbReference type="EMBL" id="AZNF01000020">
    <property type="protein sequence ID" value="KID60278.1"/>
    <property type="molecule type" value="Genomic_DNA"/>
</dbReference>
<evidence type="ECO:0000313" key="2">
    <source>
        <dbReference type="EMBL" id="KID60278.1"/>
    </source>
</evidence>
<organism evidence="2 3">
    <name type="scientific">Metarhizium anisopliae (strain ARSEF 549)</name>
    <dbReference type="NCBI Taxonomy" id="3151832"/>
    <lineage>
        <taxon>Eukaryota</taxon>
        <taxon>Fungi</taxon>
        <taxon>Dikarya</taxon>
        <taxon>Ascomycota</taxon>
        <taxon>Pezizomycotina</taxon>
        <taxon>Sordariomycetes</taxon>
        <taxon>Hypocreomycetidae</taxon>
        <taxon>Hypocreales</taxon>
        <taxon>Clavicipitaceae</taxon>
        <taxon>Metarhizium</taxon>
    </lineage>
</organism>
<feature type="non-terminal residue" evidence="2">
    <location>
        <position position="1"/>
    </location>
</feature>
<comment type="caution">
    <text evidence="2">The sequence shown here is derived from an EMBL/GenBank/DDBJ whole genome shotgun (WGS) entry which is preliminary data.</text>
</comment>